<dbReference type="PRINTS" id="PR00032">
    <property type="entry name" value="HTHARAC"/>
</dbReference>
<dbReference type="InterPro" id="IPR018062">
    <property type="entry name" value="HTH_AraC-typ_CS"/>
</dbReference>
<name>A0ABR7IN26_9CLOT</name>
<keyword evidence="1" id="KW-0805">Transcription regulation</keyword>
<proteinExistence type="predicted"/>
<dbReference type="InterPro" id="IPR020449">
    <property type="entry name" value="Tscrpt_reg_AraC-type_HTH"/>
</dbReference>
<keyword evidence="3" id="KW-0804">Transcription</keyword>
<dbReference type="PROSITE" id="PS00041">
    <property type="entry name" value="HTH_ARAC_FAMILY_1"/>
    <property type="match status" value="1"/>
</dbReference>
<dbReference type="Pfam" id="PF12833">
    <property type="entry name" value="HTH_18"/>
    <property type="match status" value="1"/>
</dbReference>
<dbReference type="PANTHER" id="PTHR43280:SF28">
    <property type="entry name" value="HTH-TYPE TRANSCRIPTIONAL ACTIVATOR RHAS"/>
    <property type="match status" value="1"/>
</dbReference>
<comment type="caution">
    <text evidence="5">The sequence shown here is derived from an EMBL/GenBank/DDBJ whole genome shotgun (WGS) entry which is preliminary data.</text>
</comment>
<dbReference type="InterPro" id="IPR018060">
    <property type="entry name" value="HTH_AraC"/>
</dbReference>
<keyword evidence="6" id="KW-1185">Reference proteome</keyword>
<evidence type="ECO:0000256" key="1">
    <source>
        <dbReference type="ARBA" id="ARBA00023015"/>
    </source>
</evidence>
<sequence>MYIDHLIASEREKVLHLSFSDSVIKKHRQQLNEYGFFTVSIENEQNPMNNGLSIILHGPPIKTKHSPVFHNHDYYEMVYVYRGGCVNTFRDHEVILSQGDILLLNPNVLHCLHTLHEQDCVFNIMLSRSLFEESMLLLLSDNKLFSNFIVSYMYQINTSQEFLYFPAQQDGQVDDIVTNLIYEVRERSSSGNGNVIQYLLAVLFTLLARIHAEENNINAETQPKIASLLDIISYINQNSNTVNLSVLEERFSYSSGYISRMIKQHCGQSFTQLVQNAKLQHAREILKTTDTSIVEVAEESGFQDSQYFSKLFKEKFGLTPRQYRKMCQESIVSSF</sequence>
<dbReference type="InterPro" id="IPR003313">
    <property type="entry name" value="AraC-bd"/>
</dbReference>
<evidence type="ECO:0000313" key="5">
    <source>
        <dbReference type="EMBL" id="MBC5786464.1"/>
    </source>
</evidence>
<dbReference type="PANTHER" id="PTHR43280">
    <property type="entry name" value="ARAC-FAMILY TRANSCRIPTIONAL REGULATOR"/>
    <property type="match status" value="1"/>
</dbReference>
<evidence type="ECO:0000256" key="2">
    <source>
        <dbReference type="ARBA" id="ARBA00023125"/>
    </source>
</evidence>
<dbReference type="InterPro" id="IPR014710">
    <property type="entry name" value="RmlC-like_jellyroll"/>
</dbReference>
<gene>
    <name evidence="5" type="ORF">H8Z77_00265</name>
</gene>
<dbReference type="EMBL" id="JACOQK010000001">
    <property type="protein sequence ID" value="MBC5786464.1"/>
    <property type="molecule type" value="Genomic_DNA"/>
</dbReference>
<feature type="domain" description="HTH araC/xylS-type" evidence="4">
    <location>
        <begin position="229"/>
        <end position="326"/>
    </location>
</feature>
<evidence type="ECO:0000313" key="6">
    <source>
        <dbReference type="Proteomes" id="UP000649151"/>
    </source>
</evidence>
<organism evidence="5 6">
    <name type="scientific">Clostridium facile</name>
    <dbReference type="NCBI Taxonomy" id="2763035"/>
    <lineage>
        <taxon>Bacteria</taxon>
        <taxon>Bacillati</taxon>
        <taxon>Bacillota</taxon>
        <taxon>Clostridia</taxon>
        <taxon>Eubacteriales</taxon>
        <taxon>Clostridiaceae</taxon>
        <taxon>Clostridium</taxon>
    </lineage>
</organism>
<dbReference type="SMART" id="SM00342">
    <property type="entry name" value="HTH_ARAC"/>
    <property type="match status" value="1"/>
</dbReference>
<dbReference type="InterPro" id="IPR009057">
    <property type="entry name" value="Homeodomain-like_sf"/>
</dbReference>
<accession>A0ABR7IN26</accession>
<dbReference type="SUPFAM" id="SSF51215">
    <property type="entry name" value="Regulatory protein AraC"/>
    <property type="match status" value="1"/>
</dbReference>
<dbReference type="Pfam" id="PF02311">
    <property type="entry name" value="AraC_binding"/>
    <property type="match status" value="1"/>
</dbReference>
<keyword evidence="2" id="KW-0238">DNA-binding</keyword>
<dbReference type="SUPFAM" id="SSF46689">
    <property type="entry name" value="Homeodomain-like"/>
    <property type="match status" value="1"/>
</dbReference>
<evidence type="ECO:0000259" key="4">
    <source>
        <dbReference type="PROSITE" id="PS01124"/>
    </source>
</evidence>
<dbReference type="Gene3D" id="1.10.10.60">
    <property type="entry name" value="Homeodomain-like"/>
    <property type="match status" value="2"/>
</dbReference>
<dbReference type="Proteomes" id="UP000649151">
    <property type="component" value="Unassembled WGS sequence"/>
</dbReference>
<reference evidence="5 6" key="1">
    <citation type="submission" date="2020-08" db="EMBL/GenBank/DDBJ databases">
        <title>Genome public.</title>
        <authorList>
            <person name="Liu C."/>
            <person name="Sun Q."/>
        </authorList>
    </citation>
    <scope>NUCLEOTIDE SEQUENCE [LARGE SCALE GENOMIC DNA]</scope>
    <source>
        <strain evidence="5 6">NSJ-27</strain>
    </source>
</reference>
<dbReference type="Gene3D" id="2.60.120.10">
    <property type="entry name" value="Jelly Rolls"/>
    <property type="match status" value="1"/>
</dbReference>
<protein>
    <submittedName>
        <fullName evidence="5">AraC family transcriptional regulator</fullName>
    </submittedName>
</protein>
<evidence type="ECO:0000256" key="3">
    <source>
        <dbReference type="ARBA" id="ARBA00023163"/>
    </source>
</evidence>
<dbReference type="PROSITE" id="PS01124">
    <property type="entry name" value="HTH_ARAC_FAMILY_2"/>
    <property type="match status" value="1"/>
</dbReference>
<dbReference type="RefSeq" id="WP_069988098.1">
    <property type="nucleotide sequence ID" value="NZ_JACOQK010000001.1"/>
</dbReference>
<dbReference type="InterPro" id="IPR037923">
    <property type="entry name" value="HTH-like"/>
</dbReference>